<dbReference type="InterPro" id="IPR036922">
    <property type="entry name" value="Rieske_2Fe-2S_sf"/>
</dbReference>
<gene>
    <name evidence="9" type="ORF">PbJCM13498_18610</name>
</gene>
<keyword evidence="2" id="KW-0479">Metal-binding</keyword>
<dbReference type="PANTHER" id="PTHR10134">
    <property type="entry name" value="CYTOCHROME B-C1 COMPLEX SUBUNIT RIESKE, MITOCHONDRIAL"/>
    <property type="match status" value="1"/>
</dbReference>
<dbReference type="Gene3D" id="2.102.10.10">
    <property type="entry name" value="Rieske [2Fe-2S] iron-sulphur domain"/>
    <property type="match status" value="1"/>
</dbReference>
<keyword evidence="3" id="KW-0408">Iron</keyword>
<dbReference type="PROSITE" id="PS51296">
    <property type="entry name" value="RIESKE"/>
    <property type="match status" value="1"/>
</dbReference>
<organism evidence="9 10">
    <name type="scientific">Prolixibacter bellariivorans</name>
    <dbReference type="NCBI Taxonomy" id="314319"/>
    <lineage>
        <taxon>Bacteria</taxon>
        <taxon>Pseudomonadati</taxon>
        <taxon>Bacteroidota</taxon>
        <taxon>Bacteroidia</taxon>
        <taxon>Marinilabiliales</taxon>
        <taxon>Prolixibacteraceae</taxon>
        <taxon>Prolixibacter</taxon>
    </lineage>
</organism>
<evidence type="ECO:0000313" key="9">
    <source>
        <dbReference type="EMBL" id="GET32998.1"/>
    </source>
</evidence>
<dbReference type="InterPro" id="IPR005805">
    <property type="entry name" value="Rieske_Fe-S_prot_C"/>
</dbReference>
<dbReference type="AlphaFoldDB" id="A0A5M4AZ57"/>
<dbReference type="RefSeq" id="WP_159103280.1">
    <property type="nucleotide sequence ID" value="NZ_BLAX01000001.1"/>
</dbReference>
<proteinExistence type="predicted"/>
<keyword evidence="4" id="KW-0411">Iron-sulfur</keyword>
<dbReference type="GO" id="GO:0046872">
    <property type="term" value="F:metal ion binding"/>
    <property type="evidence" value="ECO:0007669"/>
    <property type="project" value="UniProtKB-KW"/>
</dbReference>
<name>A0A5M4AZ57_9BACT</name>
<evidence type="ECO:0000256" key="3">
    <source>
        <dbReference type="ARBA" id="ARBA00023004"/>
    </source>
</evidence>
<sequence>MDRRKALQRMVTGSATLFMVPTALAACGNTKKKSADNSQLTVNLADAANAPLKQQGGFVVTDNTIIINTAADGIIALSSICTHKGCTVEYDKTNKDILCPCHQSEFAFDGSVLQGPAVKPLPKYKVTRNGDTLTIDRS</sequence>
<comment type="caution">
    <text evidence="9">The sequence shown here is derived from an EMBL/GenBank/DDBJ whole genome shotgun (WGS) entry which is preliminary data.</text>
</comment>
<evidence type="ECO:0000256" key="7">
    <source>
        <dbReference type="SAM" id="SignalP"/>
    </source>
</evidence>
<evidence type="ECO:0000313" key="10">
    <source>
        <dbReference type="Proteomes" id="UP000391834"/>
    </source>
</evidence>
<feature type="signal peptide" evidence="7">
    <location>
        <begin position="1"/>
        <end position="25"/>
    </location>
</feature>
<keyword evidence="10" id="KW-1185">Reference proteome</keyword>
<feature type="chain" id="PRO_5024428662" description="Rieske domain-containing protein" evidence="7">
    <location>
        <begin position="26"/>
        <end position="138"/>
    </location>
</feature>
<evidence type="ECO:0000259" key="8">
    <source>
        <dbReference type="PROSITE" id="PS51296"/>
    </source>
</evidence>
<dbReference type="GO" id="GO:0016020">
    <property type="term" value="C:membrane"/>
    <property type="evidence" value="ECO:0007669"/>
    <property type="project" value="InterPro"/>
</dbReference>
<dbReference type="CDD" id="cd03467">
    <property type="entry name" value="Rieske"/>
    <property type="match status" value="1"/>
</dbReference>
<dbReference type="SUPFAM" id="SSF50022">
    <property type="entry name" value="ISP domain"/>
    <property type="match status" value="1"/>
</dbReference>
<dbReference type="PROSITE" id="PS51257">
    <property type="entry name" value="PROKAR_LIPOPROTEIN"/>
    <property type="match status" value="1"/>
</dbReference>
<keyword evidence="7" id="KW-0732">Signal</keyword>
<reference evidence="9 10" key="1">
    <citation type="submission" date="2019-10" db="EMBL/GenBank/DDBJ databases">
        <title>Prolixibacter strains distinguished by the presence of nitrate reductase genes were adept at nitrate-dependent anaerobic corrosion of metallic iron and carbon steel.</title>
        <authorList>
            <person name="Iino T."/>
            <person name="Shono N."/>
            <person name="Ito K."/>
            <person name="Nakamura R."/>
            <person name="Sueoka K."/>
            <person name="Harayama S."/>
            <person name="Ohkuma M."/>
        </authorList>
    </citation>
    <scope>NUCLEOTIDE SEQUENCE [LARGE SCALE GENOMIC DNA]</scope>
    <source>
        <strain evidence="9 10">JCM 13498</strain>
    </source>
</reference>
<dbReference type="InterPro" id="IPR014349">
    <property type="entry name" value="Rieske_Fe-S_prot"/>
</dbReference>
<dbReference type="Pfam" id="PF00355">
    <property type="entry name" value="Rieske"/>
    <property type="match status" value="1"/>
</dbReference>
<dbReference type="PRINTS" id="PR00162">
    <property type="entry name" value="RIESKE"/>
</dbReference>
<evidence type="ECO:0000256" key="4">
    <source>
        <dbReference type="ARBA" id="ARBA00023014"/>
    </source>
</evidence>
<evidence type="ECO:0000256" key="2">
    <source>
        <dbReference type="ARBA" id="ARBA00022723"/>
    </source>
</evidence>
<evidence type="ECO:0000256" key="1">
    <source>
        <dbReference type="ARBA" id="ARBA00022714"/>
    </source>
</evidence>
<dbReference type="InterPro" id="IPR017941">
    <property type="entry name" value="Rieske_2Fe-2S"/>
</dbReference>
<comment type="cofactor">
    <cofactor evidence="6">
        <name>[2Fe-2S] cluster</name>
        <dbReference type="ChEBI" id="CHEBI:190135"/>
    </cofactor>
</comment>
<accession>A0A5M4AZ57</accession>
<protein>
    <recommendedName>
        <fullName evidence="8">Rieske domain-containing protein</fullName>
    </recommendedName>
</protein>
<keyword evidence="5" id="KW-1015">Disulfide bond</keyword>
<evidence type="ECO:0000256" key="5">
    <source>
        <dbReference type="ARBA" id="ARBA00023157"/>
    </source>
</evidence>
<dbReference type="GO" id="GO:0051537">
    <property type="term" value="F:2 iron, 2 sulfur cluster binding"/>
    <property type="evidence" value="ECO:0007669"/>
    <property type="project" value="UniProtKB-KW"/>
</dbReference>
<keyword evidence="1" id="KW-0001">2Fe-2S</keyword>
<dbReference type="Proteomes" id="UP000391834">
    <property type="component" value="Unassembled WGS sequence"/>
</dbReference>
<evidence type="ECO:0000256" key="6">
    <source>
        <dbReference type="ARBA" id="ARBA00034078"/>
    </source>
</evidence>
<dbReference type="EMBL" id="BLAX01000001">
    <property type="protein sequence ID" value="GET32998.1"/>
    <property type="molecule type" value="Genomic_DNA"/>
</dbReference>
<feature type="domain" description="Rieske" evidence="8">
    <location>
        <begin position="39"/>
        <end position="135"/>
    </location>
</feature>